<evidence type="ECO:0000313" key="1">
    <source>
        <dbReference type="EMBL" id="MQM16394.1"/>
    </source>
</evidence>
<dbReference type="AlphaFoldDB" id="A0A843XAJ1"/>
<name>A0A843XAJ1_COLES</name>
<dbReference type="Proteomes" id="UP000652761">
    <property type="component" value="Unassembled WGS sequence"/>
</dbReference>
<reference evidence="1" key="1">
    <citation type="submission" date="2017-07" db="EMBL/GenBank/DDBJ databases">
        <title>Taro Niue Genome Assembly and Annotation.</title>
        <authorList>
            <person name="Atibalentja N."/>
            <person name="Keating K."/>
            <person name="Fields C.J."/>
        </authorList>
    </citation>
    <scope>NUCLEOTIDE SEQUENCE</scope>
    <source>
        <strain evidence="1">Niue_2</strain>
        <tissue evidence="1">Leaf</tissue>
    </source>
</reference>
<dbReference type="Pfam" id="PF14223">
    <property type="entry name" value="Retrotran_gag_2"/>
    <property type="match status" value="1"/>
</dbReference>
<proteinExistence type="predicted"/>
<keyword evidence="2" id="KW-1185">Reference proteome</keyword>
<comment type="caution">
    <text evidence="1">The sequence shown here is derived from an EMBL/GenBank/DDBJ whole genome shotgun (WGS) entry which is preliminary data.</text>
</comment>
<evidence type="ECO:0000313" key="2">
    <source>
        <dbReference type="Proteomes" id="UP000652761"/>
    </source>
</evidence>
<dbReference type="EMBL" id="NMUH01006982">
    <property type="protein sequence ID" value="MQM16394.1"/>
    <property type="molecule type" value="Genomic_DNA"/>
</dbReference>
<organism evidence="1 2">
    <name type="scientific">Colocasia esculenta</name>
    <name type="common">Wild taro</name>
    <name type="synonym">Arum esculentum</name>
    <dbReference type="NCBI Taxonomy" id="4460"/>
    <lineage>
        <taxon>Eukaryota</taxon>
        <taxon>Viridiplantae</taxon>
        <taxon>Streptophyta</taxon>
        <taxon>Embryophyta</taxon>
        <taxon>Tracheophyta</taxon>
        <taxon>Spermatophyta</taxon>
        <taxon>Magnoliopsida</taxon>
        <taxon>Liliopsida</taxon>
        <taxon>Araceae</taxon>
        <taxon>Aroideae</taxon>
        <taxon>Colocasieae</taxon>
        <taxon>Colocasia</taxon>
    </lineage>
</organism>
<protein>
    <submittedName>
        <fullName evidence="1">Uncharacterized protein</fullName>
    </submittedName>
</protein>
<sequence>MKKKMKIPCSKLLPLLAPRPHPSLFILQSPNNEMRLGRDEFGLKVFNCLSACIFAKEIWDKLLLNHEGKDKVKETKVDILTAKYEKFKMISGEFISKMYGRFTYITKGLATQVPRQQR</sequence>
<accession>A0A843XAJ1</accession>
<gene>
    <name evidence="1" type="ORF">Taro_049351</name>
</gene>